<dbReference type="AlphaFoldDB" id="A0A9P6JKG8"/>
<feature type="compositionally biased region" description="Polar residues" evidence="1">
    <location>
        <begin position="344"/>
        <end position="353"/>
    </location>
</feature>
<proteinExistence type="predicted"/>
<evidence type="ECO:0000313" key="3">
    <source>
        <dbReference type="EMBL" id="KAF9524237.1"/>
    </source>
</evidence>
<dbReference type="InterPro" id="IPR001650">
    <property type="entry name" value="Helicase_C-like"/>
</dbReference>
<dbReference type="InterPro" id="IPR027417">
    <property type="entry name" value="P-loop_NTPase"/>
</dbReference>
<feature type="compositionally biased region" description="Polar residues" evidence="1">
    <location>
        <begin position="263"/>
        <end position="285"/>
    </location>
</feature>
<protein>
    <recommendedName>
        <fullName evidence="2">Helicase C-terminal domain-containing protein</fullName>
    </recommendedName>
</protein>
<dbReference type="EMBL" id="MU157902">
    <property type="protein sequence ID" value="KAF9524237.1"/>
    <property type="molecule type" value="Genomic_DNA"/>
</dbReference>
<dbReference type="OrthoDB" id="3269685at2759"/>
<sequence length="363" mass="40209">MQIILATDALVVGIDFPNVEDVIDLDCTHPNHGKQRKGRAGRGENVKDPRGITYVTKATMEKAKKMLEKPRSDICDGGGKWVEQGLHYGMAQLLLASCYPDCEDDLYENPKADPFCFCGSKMCEEERQQGGHRGPCRCSGCIPEPALLPLRRATAQHETLPKGLRLTEKMITKGTKRLLDFRKELWNDISLDIGFASPGAILPETHIKLLLDNFARIKSLDNLSTYISGLDLLNGHEERLFTLIQELRTAFKIPVYEPPPSFQAPSLSQPDTTSLTPQVAGTSQEKVPAGPSYEDFWANFQRPLAGLSSQVFPSSIDSNISDPFNTQTTYPNTQLATPTPMPFLSQNQNTQPRSLIAGKTKGY</sequence>
<dbReference type="CDD" id="cd18785">
    <property type="entry name" value="SF2_C"/>
    <property type="match status" value="1"/>
</dbReference>
<dbReference type="Proteomes" id="UP000807306">
    <property type="component" value="Unassembled WGS sequence"/>
</dbReference>
<reference evidence="3" key="1">
    <citation type="submission" date="2020-11" db="EMBL/GenBank/DDBJ databases">
        <authorList>
            <consortium name="DOE Joint Genome Institute"/>
            <person name="Ahrendt S."/>
            <person name="Riley R."/>
            <person name="Andreopoulos W."/>
            <person name="Labutti K."/>
            <person name="Pangilinan J."/>
            <person name="Ruiz-Duenas F.J."/>
            <person name="Barrasa J.M."/>
            <person name="Sanchez-Garcia M."/>
            <person name="Camarero S."/>
            <person name="Miyauchi S."/>
            <person name="Serrano A."/>
            <person name="Linde D."/>
            <person name="Babiker R."/>
            <person name="Drula E."/>
            <person name="Ayuso-Fernandez I."/>
            <person name="Pacheco R."/>
            <person name="Padilla G."/>
            <person name="Ferreira P."/>
            <person name="Barriuso J."/>
            <person name="Kellner H."/>
            <person name="Castanera R."/>
            <person name="Alfaro M."/>
            <person name="Ramirez L."/>
            <person name="Pisabarro A.G."/>
            <person name="Kuo A."/>
            <person name="Tritt A."/>
            <person name="Lipzen A."/>
            <person name="He G."/>
            <person name="Yan M."/>
            <person name="Ng V."/>
            <person name="Cullen D."/>
            <person name="Martin F."/>
            <person name="Rosso M.-N."/>
            <person name="Henrissat B."/>
            <person name="Hibbett D."/>
            <person name="Martinez A.T."/>
            <person name="Grigoriev I.V."/>
        </authorList>
    </citation>
    <scope>NUCLEOTIDE SEQUENCE</scope>
    <source>
        <strain evidence="3">CBS 506.95</strain>
    </source>
</reference>
<organism evidence="3 4">
    <name type="scientific">Crepidotus variabilis</name>
    <dbReference type="NCBI Taxonomy" id="179855"/>
    <lineage>
        <taxon>Eukaryota</taxon>
        <taxon>Fungi</taxon>
        <taxon>Dikarya</taxon>
        <taxon>Basidiomycota</taxon>
        <taxon>Agaricomycotina</taxon>
        <taxon>Agaricomycetes</taxon>
        <taxon>Agaricomycetidae</taxon>
        <taxon>Agaricales</taxon>
        <taxon>Agaricineae</taxon>
        <taxon>Crepidotaceae</taxon>
        <taxon>Crepidotus</taxon>
    </lineage>
</organism>
<comment type="caution">
    <text evidence="3">The sequence shown here is derived from an EMBL/GenBank/DDBJ whole genome shotgun (WGS) entry which is preliminary data.</text>
</comment>
<name>A0A9P6JKG8_9AGAR</name>
<evidence type="ECO:0000256" key="1">
    <source>
        <dbReference type="SAM" id="MobiDB-lite"/>
    </source>
</evidence>
<feature type="region of interest" description="Disordered" evidence="1">
    <location>
        <begin position="262"/>
        <end position="286"/>
    </location>
</feature>
<dbReference type="Pfam" id="PF00271">
    <property type="entry name" value="Helicase_C"/>
    <property type="match status" value="1"/>
</dbReference>
<evidence type="ECO:0000259" key="2">
    <source>
        <dbReference type="Pfam" id="PF00271"/>
    </source>
</evidence>
<accession>A0A9P6JKG8</accession>
<feature type="region of interest" description="Disordered" evidence="1">
    <location>
        <begin position="325"/>
        <end position="363"/>
    </location>
</feature>
<evidence type="ECO:0000313" key="4">
    <source>
        <dbReference type="Proteomes" id="UP000807306"/>
    </source>
</evidence>
<keyword evidence="4" id="KW-1185">Reference proteome</keyword>
<gene>
    <name evidence="3" type="ORF">CPB83DRAFT_898094</name>
</gene>
<dbReference type="SUPFAM" id="SSF52540">
    <property type="entry name" value="P-loop containing nucleoside triphosphate hydrolases"/>
    <property type="match status" value="1"/>
</dbReference>
<dbReference type="Gene3D" id="3.40.50.300">
    <property type="entry name" value="P-loop containing nucleotide triphosphate hydrolases"/>
    <property type="match status" value="1"/>
</dbReference>
<feature type="domain" description="Helicase C-terminal" evidence="2">
    <location>
        <begin position="2"/>
        <end position="43"/>
    </location>
</feature>
<feature type="compositionally biased region" description="Polar residues" evidence="1">
    <location>
        <begin position="325"/>
        <end position="337"/>
    </location>
</feature>